<dbReference type="EMBL" id="JH792920">
    <property type="protein sequence ID" value="ELQ32568.1"/>
    <property type="molecule type" value="Genomic_DNA"/>
</dbReference>
<dbReference type="AlphaFoldDB" id="A0AA97NLY4"/>
<dbReference type="Proteomes" id="UP000011086">
    <property type="component" value="Unassembled WGS sequence"/>
</dbReference>
<gene>
    <name evidence="1" type="ORF">OOU_Y34scaffold01091g7</name>
</gene>
<reference evidence="1" key="1">
    <citation type="journal article" date="2012" name="PLoS Genet.">
        <title>Comparative analysis of the genomes of two field isolates of the rice blast fungus Magnaporthe oryzae.</title>
        <authorList>
            <person name="Xue M."/>
            <person name="Yang J."/>
            <person name="Li Z."/>
            <person name="Hu S."/>
            <person name="Yao N."/>
            <person name="Dean R.A."/>
            <person name="Zhao W."/>
            <person name="Shen M."/>
            <person name="Zhang H."/>
            <person name="Li C."/>
            <person name="Liu L."/>
            <person name="Cao L."/>
            <person name="Xu X."/>
            <person name="Xing Y."/>
            <person name="Hsiang T."/>
            <person name="Zhang Z."/>
            <person name="Xu J.R."/>
            <person name="Peng Y.L."/>
        </authorList>
    </citation>
    <scope>NUCLEOTIDE SEQUENCE</scope>
    <source>
        <strain evidence="1">Y34</strain>
    </source>
</reference>
<name>A0AA97NLY4_PYRO3</name>
<accession>A0AA97NLY4</accession>
<protein>
    <submittedName>
        <fullName evidence="1">Uncharacterized protein</fullName>
    </submittedName>
</protein>
<organism evidence="1">
    <name type="scientific">Pyricularia oryzae (strain Y34)</name>
    <name type="common">Rice blast fungus</name>
    <name type="synonym">Magnaporthe oryzae</name>
    <dbReference type="NCBI Taxonomy" id="1143189"/>
    <lineage>
        <taxon>Eukaryota</taxon>
        <taxon>Fungi</taxon>
        <taxon>Dikarya</taxon>
        <taxon>Ascomycota</taxon>
        <taxon>Pezizomycotina</taxon>
        <taxon>Sordariomycetes</taxon>
        <taxon>Sordariomycetidae</taxon>
        <taxon>Magnaporthales</taxon>
        <taxon>Pyriculariaceae</taxon>
        <taxon>Pyricularia</taxon>
    </lineage>
</organism>
<sequence length="82" mass="9305">MIRFEKCAGKRLKEPPVNGGLNVRVLRQILEDKGLPKTLVVTEHTGFSKFMFFRFNGKILPYCLINNKSYSRASSAQAERSA</sequence>
<evidence type="ECO:0000313" key="1">
    <source>
        <dbReference type="EMBL" id="ELQ32568.1"/>
    </source>
</evidence>
<proteinExistence type="predicted"/>